<protein>
    <submittedName>
        <fullName evidence="3">Thioredoxin-like protein</fullName>
    </submittedName>
</protein>
<gene>
    <name evidence="3" type="ORF">GLAREA_10404</name>
</gene>
<proteinExistence type="predicted"/>
<dbReference type="EMBL" id="KE145356">
    <property type="protein sequence ID" value="EPE34710.1"/>
    <property type="molecule type" value="Genomic_DNA"/>
</dbReference>
<dbReference type="HOGENOM" id="CLU_593192_0_0_1"/>
<dbReference type="GO" id="GO:0016491">
    <property type="term" value="F:oxidoreductase activity"/>
    <property type="evidence" value="ECO:0007669"/>
    <property type="project" value="InterPro"/>
</dbReference>
<dbReference type="Gene3D" id="3.40.30.10">
    <property type="entry name" value="Glutaredoxin"/>
    <property type="match status" value="1"/>
</dbReference>
<organism evidence="3 4">
    <name type="scientific">Glarea lozoyensis (strain ATCC 20868 / MF5171)</name>
    <dbReference type="NCBI Taxonomy" id="1116229"/>
    <lineage>
        <taxon>Eukaryota</taxon>
        <taxon>Fungi</taxon>
        <taxon>Dikarya</taxon>
        <taxon>Ascomycota</taxon>
        <taxon>Pezizomycotina</taxon>
        <taxon>Leotiomycetes</taxon>
        <taxon>Helotiales</taxon>
        <taxon>Helotiaceae</taxon>
        <taxon>Glarea</taxon>
    </lineage>
</organism>
<evidence type="ECO:0000313" key="3">
    <source>
        <dbReference type="EMBL" id="EPE34710.1"/>
    </source>
</evidence>
<dbReference type="RefSeq" id="XP_008078645.1">
    <property type="nucleotide sequence ID" value="XM_008080454.1"/>
</dbReference>
<evidence type="ECO:0000256" key="1">
    <source>
        <dbReference type="SAM" id="MobiDB-lite"/>
    </source>
</evidence>
<evidence type="ECO:0000313" key="4">
    <source>
        <dbReference type="Proteomes" id="UP000016922"/>
    </source>
</evidence>
<dbReference type="Proteomes" id="UP000016922">
    <property type="component" value="Unassembled WGS sequence"/>
</dbReference>
<sequence length="461" mass="51198">MYESKINFTLDTICPWTYLAKRRLDAALRMIQQDPEAANTTLSNLSSLDPSEMKSLHAPHTSPVTDHSGKVTFTITYLPYLLYPDAPTEGRSKRDWYRASRYGDTDEKWTSYMMIMTQHGNDAGIDFDFGGTIANTLPAHRVLQYFQTKKGEAVADKLVVALYRMYFEEARSPSARETLMAACKEAGIEEGEAERVVGDEDVGLDEVKESIMEQKGNGVDAVPVVVVEGARKDVTVTGAQPVKDYVKALREIINLPELTSKSAQHIKMAADEIMAEEPRHIPRGVMLGENTSSTKDEVDMASIGSDLAADFDESKCNEPPDSQILDTSPKSDSRYVGINSKTFKLGGDPAGPACPRKPESPKTSPHSKKATRPSNQTSPLFKDGIKLKYQPPGEDSVFLSYHNGSLCKKGKEIPKTSYIKPKKKEYKVQKGPEMEAGQKLLGYWVPQIEEGARRMKDRMVE</sequence>
<accession>S3DAG9</accession>
<dbReference type="STRING" id="1116229.S3DAG9"/>
<dbReference type="PANTHER" id="PTHR13887">
    <property type="entry name" value="GLUTATHIONE S-TRANSFERASE KAPPA"/>
    <property type="match status" value="1"/>
</dbReference>
<dbReference type="eggNOG" id="ENOG502SHVE">
    <property type="taxonomic scope" value="Eukaryota"/>
</dbReference>
<feature type="region of interest" description="Disordered" evidence="1">
    <location>
        <begin position="41"/>
        <end position="63"/>
    </location>
</feature>
<dbReference type="Pfam" id="PF01323">
    <property type="entry name" value="DSBA"/>
    <property type="match status" value="1"/>
</dbReference>
<dbReference type="InterPro" id="IPR001853">
    <property type="entry name" value="DSBA-like_thioredoxin_dom"/>
</dbReference>
<dbReference type="SUPFAM" id="SSF52833">
    <property type="entry name" value="Thioredoxin-like"/>
    <property type="match status" value="1"/>
</dbReference>
<feature type="region of interest" description="Disordered" evidence="1">
    <location>
        <begin position="311"/>
        <end position="383"/>
    </location>
</feature>
<dbReference type="GeneID" id="19469451"/>
<dbReference type="AlphaFoldDB" id="S3DAG9"/>
<feature type="domain" description="DSBA-like thioredoxin" evidence="2">
    <location>
        <begin position="72"/>
        <end position="249"/>
    </location>
</feature>
<keyword evidence="4" id="KW-1185">Reference proteome</keyword>
<dbReference type="PANTHER" id="PTHR13887:SF52">
    <property type="entry name" value="DSBA-LIKE THIOREDOXIN DOMAIN-CONTAINING PROTEIN"/>
    <property type="match status" value="1"/>
</dbReference>
<dbReference type="KEGG" id="glz:GLAREA_10404"/>
<name>S3DAG9_GLAL2</name>
<reference evidence="3 4" key="1">
    <citation type="journal article" date="2013" name="BMC Genomics">
        <title>Genomics-driven discovery of the pneumocandin biosynthetic gene cluster in the fungus Glarea lozoyensis.</title>
        <authorList>
            <person name="Chen L."/>
            <person name="Yue Q."/>
            <person name="Zhang X."/>
            <person name="Xiang M."/>
            <person name="Wang C."/>
            <person name="Li S."/>
            <person name="Che Y."/>
            <person name="Ortiz-Lopez F.J."/>
            <person name="Bills G.F."/>
            <person name="Liu X."/>
            <person name="An Z."/>
        </authorList>
    </citation>
    <scope>NUCLEOTIDE SEQUENCE [LARGE SCALE GENOMIC DNA]</scope>
    <source>
        <strain evidence="4">ATCC 20868 / MF5171</strain>
    </source>
</reference>
<evidence type="ECO:0000259" key="2">
    <source>
        <dbReference type="Pfam" id="PF01323"/>
    </source>
</evidence>
<dbReference type="OrthoDB" id="1930760at2759"/>
<dbReference type="InterPro" id="IPR036249">
    <property type="entry name" value="Thioredoxin-like_sf"/>
</dbReference>